<comment type="subcellular location">
    <subcellularLocation>
        <location evidence="1">Cell membrane</location>
        <topology evidence="1">Multi-pass membrane protein</topology>
    </subcellularLocation>
</comment>
<proteinExistence type="inferred from homology"/>
<name>A0ABN0ZAY4_9ACTN</name>
<dbReference type="RefSeq" id="WP_346092249.1">
    <property type="nucleotide sequence ID" value="NZ_BAAABY010000002.1"/>
</dbReference>
<keyword evidence="11" id="KW-1185">Reference proteome</keyword>
<feature type="domain" description="ABC3 transporter permease C-terminal" evidence="9">
    <location>
        <begin position="271"/>
        <end position="390"/>
    </location>
</feature>
<evidence type="ECO:0000256" key="5">
    <source>
        <dbReference type="ARBA" id="ARBA00023136"/>
    </source>
</evidence>
<organism evidence="10 11">
    <name type="scientific">Streptomyces olivaceiscleroticus</name>
    <dbReference type="NCBI Taxonomy" id="68245"/>
    <lineage>
        <taxon>Bacteria</taxon>
        <taxon>Bacillati</taxon>
        <taxon>Actinomycetota</taxon>
        <taxon>Actinomycetes</taxon>
        <taxon>Kitasatosporales</taxon>
        <taxon>Streptomycetaceae</taxon>
        <taxon>Streptomyces</taxon>
    </lineage>
</organism>
<keyword evidence="2" id="KW-1003">Cell membrane</keyword>
<dbReference type="Proteomes" id="UP001500909">
    <property type="component" value="Unassembled WGS sequence"/>
</dbReference>
<dbReference type="InterPro" id="IPR050250">
    <property type="entry name" value="Macrolide_Exporter_MacB"/>
</dbReference>
<sequence length="843" mass="86927">MLRTALRSLRAHRRRFLLPALAVLLGVAFTSGSLLYTQSVRTALTQARTAAQPDASVTVRPDPAADDTGKATAPALDTRLLKRLRSLPDAAAARGTAEGIAFVVGPDGELIGPRQEAGGANFVPVRGGGDPRYPLTAGRGPRAAGEIALDEYTARRAGHRIGDDVRIVVRGRARTERLVGTVTAHDPRLVSGGTLTLFDTATAQRWFAPAPDAYTALTLTAHRGVSAQRLARAADAVLPDGLRAVTRQALNAEREAASGGDEDKLTGILLSFGAIALLVATFVVANTFTMLSAARAREHALLRAVGASRRYVLRLVLTEALLIGTLAAALGHLLGIGVATVLGRFFGATDGPGAPLQILAPAPLAAAFGVGIVVTLLAAYVPARRAAAVPPVAALRSGEPPTPASLRRRHLAGAVVTVLGAFLVAAASGAADPGAVTVAGAVLLLGLIILTPAVALGVTGLIRRPLTRFTGVIGTLAVENARRNPRRTAATAAMLMISLALISAVTVAAASLREVSAAKAADAMVADLRVTPVDYAELDAGTAARIARLKDAAAVTPTVSAYLALPAGDYLDATAVDPDTVAKTARLNVHAGSLSRLDRGIAVTREEARAHGWRLGSRITGTVEGTGQRIGLPVVALYDGPDALAPALLSRNALRLPADPSVQGPRTEAVLVRAAPGRTAALRDDIRETLDNPALLIQDRAEAGREAVRPFAPLLDIVYALLSLAVLIGSLGVVNTMAMAVFERVREIGTLRAIGFERGRVAAVLRLESLLISLLGAALGVLSGTAIGLAAVAGQEGAPFVLPWGRLALFFALAAAVGVLAAAWPARQAARVPVLRAVQTDTE</sequence>
<evidence type="ECO:0000259" key="9">
    <source>
        <dbReference type="Pfam" id="PF02687"/>
    </source>
</evidence>
<dbReference type="PANTHER" id="PTHR30572:SF4">
    <property type="entry name" value="ABC TRANSPORTER PERMEASE YTRF"/>
    <property type="match status" value="1"/>
</dbReference>
<evidence type="ECO:0000256" key="3">
    <source>
        <dbReference type="ARBA" id="ARBA00022692"/>
    </source>
</evidence>
<dbReference type="PANTHER" id="PTHR30572">
    <property type="entry name" value="MEMBRANE COMPONENT OF TRANSPORTER-RELATED"/>
    <property type="match status" value="1"/>
</dbReference>
<evidence type="ECO:0000256" key="8">
    <source>
        <dbReference type="SAM" id="Phobius"/>
    </source>
</evidence>
<feature type="transmembrane region" description="Helical" evidence="8">
    <location>
        <begin position="492"/>
        <end position="512"/>
    </location>
</feature>
<feature type="transmembrane region" description="Helical" evidence="8">
    <location>
        <begin position="358"/>
        <end position="381"/>
    </location>
</feature>
<protein>
    <submittedName>
        <fullName evidence="10">ABC transporter permease</fullName>
    </submittedName>
</protein>
<dbReference type="Pfam" id="PF02687">
    <property type="entry name" value="FtsX"/>
    <property type="match status" value="2"/>
</dbReference>
<feature type="transmembrane region" description="Helical" evidence="8">
    <location>
        <begin position="804"/>
        <end position="826"/>
    </location>
</feature>
<accession>A0ABN0ZAY4</accession>
<keyword evidence="5 8" id="KW-0472">Membrane</keyword>
<keyword evidence="3 8" id="KW-0812">Transmembrane</keyword>
<comment type="similarity">
    <text evidence="6">Belongs to the ABC-4 integral membrane protein family.</text>
</comment>
<evidence type="ECO:0000256" key="2">
    <source>
        <dbReference type="ARBA" id="ARBA00022475"/>
    </source>
</evidence>
<feature type="transmembrane region" description="Helical" evidence="8">
    <location>
        <begin position="411"/>
        <end position="431"/>
    </location>
</feature>
<feature type="transmembrane region" description="Helical" evidence="8">
    <location>
        <begin position="770"/>
        <end position="792"/>
    </location>
</feature>
<feature type="transmembrane region" description="Helical" evidence="8">
    <location>
        <begin position="717"/>
        <end position="742"/>
    </location>
</feature>
<dbReference type="InterPro" id="IPR003838">
    <property type="entry name" value="ABC3_permease_C"/>
</dbReference>
<feature type="region of interest" description="Disordered" evidence="7">
    <location>
        <begin position="47"/>
        <end position="71"/>
    </location>
</feature>
<evidence type="ECO:0000313" key="10">
    <source>
        <dbReference type="EMBL" id="GAA0441359.1"/>
    </source>
</evidence>
<dbReference type="EMBL" id="BAAABY010000002">
    <property type="protein sequence ID" value="GAA0441359.1"/>
    <property type="molecule type" value="Genomic_DNA"/>
</dbReference>
<evidence type="ECO:0000256" key="4">
    <source>
        <dbReference type="ARBA" id="ARBA00022989"/>
    </source>
</evidence>
<reference evidence="10 11" key="1">
    <citation type="journal article" date="2019" name="Int. J. Syst. Evol. Microbiol.">
        <title>The Global Catalogue of Microorganisms (GCM) 10K type strain sequencing project: providing services to taxonomists for standard genome sequencing and annotation.</title>
        <authorList>
            <consortium name="The Broad Institute Genomics Platform"/>
            <consortium name="The Broad Institute Genome Sequencing Center for Infectious Disease"/>
            <person name="Wu L."/>
            <person name="Ma J."/>
        </authorList>
    </citation>
    <scope>NUCLEOTIDE SEQUENCE [LARGE SCALE GENOMIC DNA]</scope>
    <source>
        <strain evidence="10 11">JCM 4805</strain>
    </source>
</reference>
<keyword evidence="4 8" id="KW-1133">Transmembrane helix</keyword>
<evidence type="ECO:0000256" key="1">
    <source>
        <dbReference type="ARBA" id="ARBA00004651"/>
    </source>
</evidence>
<comment type="caution">
    <text evidence="10">The sequence shown here is derived from an EMBL/GenBank/DDBJ whole genome shotgun (WGS) entry which is preliminary data.</text>
</comment>
<gene>
    <name evidence="10" type="ORF">GCM10010361_01660</name>
</gene>
<feature type="domain" description="ABC3 transporter permease C-terminal" evidence="9">
    <location>
        <begin position="721"/>
        <end position="833"/>
    </location>
</feature>
<evidence type="ECO:0000313" key="11">
    <source>
        <dbReference type="Proteomes" id="UP001500909"/>
    </source>
</evidence>
<evidence type="ECO:0000256" key="6">
    <source>
        <dbReference type="ARBA" id="ARBA00038076"/>
    </source>
</evidence>
<evidence type="ECO:0000256" key="7">
    <source>
        <dbReference type="SAM" id="MobiDB-lite"/>
    </source>
</evidence>
<feature type="transmembrane region" description="Helical" evidence="8">
    <location>
        <begin position="268"/>
        <end position="291"/>
    </location>
</feature>
<feature type="transmembrane region" description="Helical" evidence="8">
    <location>
        <begin position="437"/>
        <end position="462"/>
    </location>
</feature>
<feature type="transmembrane region" description="Helical" evidence="8">
    <location>
        <begin position="312"/>
        <end position="338"/>
    </location>
</feature>